<proteinExistence type="predicted"/>
<evidence type="ECO:0000313" key="2">
    <source>
        <dbReference type="Proteomes" id="UP001054945"/>
    </source>
</evidence>
<organism evidence="1 2">
    <name type="scientific">Caerostris extrusa</name>
    <name type="common">Bark spider</name>
    <name type="synonym">Caerostris bankana</name>
    <dbReference type="NCBI Taxonomy" id="172846"/>
    <lineage>
        <taxon>Eukaryota</taxon>
        <taxon>Metazoa</taxon>
        <taxon>Ecdysozoa</taxon>
        <taxon>Arthropoda</taxon>
        <taxon>Chelicerata</taxon>
        <taxon>Arachnida</taxon>
        <taxon>Araneae</taxon>
        <taxon>Araneomorphae</taxon>
        <taxon>Entelegynae</taxon>
        <taxon>Araneoidea</taxon>
        <taxon>Araneidae</taxon>
        <taxon>Caerostris</taxon>
    </lineage>
</organism>
<keyword evidence="2" id="KW-1185">Reference proteome</keyword>
<evidence type="ECO:0000313" key="1">
    <source>
        <dbReference type="EMBL" id="GIY46707.1"/>
    </source>
</evidence>
<accession>A0AAV4TPM7</accession>
<name>A0AAV4TPM7_CAEEX</name>
<gene>
    <name evidence="1" type="ORF">CEXT_267921</name>
</gene>
<reference evidence="1 2" key="1">
    <citation type="submission" date="2021-06" db="EMBL/GenBank/DDBJ databases">
        <title>Caerostris extrusa draft genome.</title>
        <authorList>
            <person name="Kono N."/>
            <person name="Arakawa K."/>
        </authorList>
    </citation>
    <scope>NUCLEOTIDE SEQUENCE [LARGE SCALE GENOMIC DNA]</scope>
</reference>
<protein>
    <submittedName>
        <fullName evidence="1">Uncharacterized protein</fullName>
    </submittedName>
</protein>
<dbReference type="EMBL" id="BPLR01011469">
    <property type="protein sequence ID" value="GIY46707.1"/>
    <property type="molecule type" value="Genomic_DNA"/>
</dbReference>
<dbReference type="Proteomes" id="UP001054945">
    <property type="component" value="Unassembled WGS sequence"/>
</dbReference>
<comment type="caution">
    <text evidence="1">The sequence shown here is derived from an EMBL/GenBank/DDBJ whole genome shotgun (WGS) entry which is preliminary data.</text>
</comment>
<dbReference type="AlphaFoldDB" id="A0AAV4TPM7"/>
<sequence length="85" mass="9698">MINGCKFLQIPCGDFLKVFQKVSTDLSNTKRNHKEIEFCPVVSVPSALQQCRDFSQVVQTFSTMYGLNHVLWPPASTRRKPINIL</sequence>